<dbReference type="Proteomes" id="UP000324748">
    <property type="component" value="Unassembled WGS sequence"/>
</dbReference>
<dbReference type="Pfam" id="PF12706">
    <property type="entry name" value="Lactamase_B_2"/>
    <property type="match status" value="1"/>
</dbReference>
<evidence type="ECO:0000313" key="4">
    <source>
        <dbReference type="Proteomes" id="UP000324748"/>
    </source>
</evidence>
<dbReference type="SUPFAM" id="SSF56281">
    <property type="entry name" value="Metallo-hydrolase/oxidoreductase"/>
    <property type="match status" value="1"/>
</dbReference>
<feature type="region of interest" description="Disordered" evidence="1">
    <location>
        <begin position="54"/>
        <end position="84"/>
    </location>
</feature>
<name>A0A5B0MYP3_PUCGR</name>
<feature type="compositionally biased region" description="Basic and acidic residues" evidence="1">
    <location>
        <begin position="71"/>
        <end position="84"/>
    </location>
</feature>
<reference evidence="3 4" key="1">
    <citation type="submission" date="2019-05" db="EMBL/GenBank/DDBJ databases">
        <title>Emergence of the Ug99 lineage of the wheat stem rust pathogen through somatic hybridization.</title>
        <authorList>
            <person name="Li F."/>
            <person name="Upadhyaya N.M."/>
            <person name="Sperschneider J."/>
            <person name="Matny O."/>
            <person name="Nguyen-Phuc H."/>
            <person name="Mago R."/>
            <person name="Raley C."/>
            <person name="Miller M.E."/>
            <person name="Silverstein K.A.T."/>
            <person name="Henningsen E."/>
            <person name="Hirsch C.D."/>
            <person name="Visser B."/>
            <person name="Pretorius Z.A."/>
            <person name="Steffenson B.J."/>
            <person name="Schwessinger B."/>
            <person name="Dodds P.N."/>
            <person name="Figueroa M."/>
        </authorList>
    </citation>
    <scope>NUCLEOTIDE SEQUENCE [LARGE SCALE GENOMIC DNA]</scope>
    <source>
        <strain evidence="3">21-0</strain>
    </source>
</reference>
<dbReference type="AlphaFoldDB" id="A0A5B0MYP3"/>
<feature type="compositionally biased region" description="Polar residues" evidence="1">
    <location>
        <begin position="54"/>
        <end position="70"/>
    </location>
</feature>
<evidence type="ECO:0000259" key="2">
    <source>
        <dbReference type="Pfam" id="PF12706"/>
    </source>
</evidence>
<evidence type="ECO:0000256" key="1">
    <source>
        <dbReference type="SAM" id="MobiDB-lite"/>
    </source>
</evidence>
<dbReference type="GO" id="GO:0070290">
    <property type="term" value="F:N-acylphosphatidylethanolamine-specific phospholipase D activity"/>
    <property type="evidence" value="ECO:0007669"/>
    <property type="project" value="TreeGrafter"/>
</dbReference>
<feature type="region of interest" description="Disordered" evidence="1">
    <location>
        <begin position="1"/>
        <end position="25"/>
    </location>
</feature>
<dbReference type="GO" id="GO:0070291">
    <property type="term" value="P:N-acylethanolamine metabolic process"/>
    <property type="evidence" value="ECO:0007669"/>
    <property type="project" value="TreeGrafter"/>
</dbReference>
<dbReference type="GO" id="GO:0070292">
    <property type="term" value="P:N-acylphosphatidylethanolamine metabolic process"/>
    <property type="evidence" value="ECO:0007669"/>
    <property type="project" value="TreeGrafter"/>
</dbReference>
<dbReference type="InterPro" id="IPR001279">
    <property type="entry name" value="Metallo-B-lactamas"/>
</dbReference>
<dbReference type="PANTHER" id="PTHR15032:SF27">
    <property type="entry name" value="N-ACYL-PHOSPHATIDYLETHANOLAMINE-HYDROLYZING PHOSPHOLIPASE D"/>
    <property type="match status" value="1"/>
</dbReference>
<organism evidence="3 4">
    <name type="scientific">Puccinia graminis f. sp. tritici</name>
    <dbReference type="NCBI Taxonomy" id="56615"/>
    <lineage>
        <taxon>Eukaryota</taxon>
        <taxon>Fungi</taxon>
        <taxon>Dikarya</taxon>
        <taxon>Basidiomycota</taxon>
        <taxon>Pucciniomycotina</taxon>
        <taxon>Pucciniomycetes</taxon>
        <taxon>Pucciniales</taxon>
        <taxon>Pucciniaceae</taxon>
        <taxon>Puccinia</taxon>
    </lineage>
</organism>
<dbReference type="Gene3D" id="3.60.15.10">
    <property type="entry name" value="Ribonuclease Z/Hydroxyacylglutathione hydrolase-like"/>
    <property type="match status" value="1"/>
</dbReference>
<gene>
    <name evidence="3" type="ORF">PGT21_029312</name>
</gene>
<evidence type="ECO:0000313" key="3">
    <source>
        <dbReference type="EMBL" id="KAA1081098.1"/>
    </source>
</evidence>
<feature type="region of interest" description="Disordered" evidence="1">
    <location>
        <begin position="123"/>
        <end position="157"/>
    </location>
</feature>
<keyword evidence="4" id="KW-1185">Reference proteome</keyword>
<comment type="caution">
    <text evidence="3">The sequence shown here is derived from an EMBL/GenBank/DDBJ whole genome shotgun (WGS) entry which is preliminary data.</text>
</comment>
<feature type="domain" description="Metallo-beta-lactamase" evidence="2">
    <location>
        <begin position="245"/>
        <end position="400"/>
    </location>
</feature>
<sequence>MRPRPVNSLLTGLQKPGGLRNWKGPSFNESPACKASKMNSPVISLKKFRSTIFNNSPTNTAKNNESLTSSTHDRLTKNDRLTKDDRLTKNDRLTVDTSSSSKIISSSAGFTISSSASSSASSFVSASTNQSNPDHNHPPAPNHHLPNGAGFRNPWPSANSNQSYHLVNLINNGIPLQLAKKLSTDLKPVRTLPADLKLYANQNQAPSSSPLSNTLVSTWLGHAGYLVQFPMLSRATSNQKRRPFRILFDPMFSIRAGPTQWTGPKRLKPSPCHIKQIPTVDICFISHSHYDHLDYDTIQELSQRQPHLQYFVPLGLKAWFDCVSVPSDQVVELDWWQSRDWDPAVVRSSQQATPVDRASTPVLPDRASSSIRITCVPAQHSSGRSLMDQNTSLWCGWIVEQIDPGSPPSIPQVTHSSSPKFVPLLPLPSATTITSSSPHQPSSADHRDRRKCCVYFAGDTGYRSQHDRDLICPAFKEIGEKFGPIDFSMIPIWRGGSLSFVSWAGLRISDPNLLVVHHASPEDAIRIHQDVRSKHSIGIHHSCFIGNDLESLEALVELNRVKELYKIEAFDQPCGFGVVDVGETVQIDL</sequence>
<accession>A0A5B0MYP3</accession>
<proteinExistence type="predicted"/>
<dbReference type="OrthoDB" id="332863at2759"/>
<protein>
    <recommendedName>
        <fullName evidence="2">Metallo-beta-lactamase domain-containing protein</fullName>
    </recommendedName>
</protein>
<dbReference type="EMBL" id="VSWC01000131">
    <property type="protein sequence ID" value="KAA1081098.1"/>
    <property type="molecule type" value="Genomic_DNA"/>
</dbReference>
<dbReference type="PANTHER" id="PTHR15032">
    <property type="entry name" value="N-ACYL-PHOSPHATIDYLETHANOLAMINE-HYDROLYZING PHOSPHOLIPASE D"/>
    <property type="match status" value="1"/>
</dbReference>
<dbReference type="InterPro" id="IPR036866">
    <property type="entry name" value="RibonucZ/Hydroxyglut_hydro"/>
</dbReference>
<dbReference type="GO" id="GO:0005737">
    <property type="term" value="C:cytoplasm"/>
    <property type="evidence" value="ECO:0007669"/>
    <property type="project" value="TreeGrafter"/>
</dbReference>